<dbReference type="GO" id="GO:0000828">
    <property type="term" value="F:inositol hexakisphosphate kinase activity"/>
    <property type="evidence" value="ECO:0007669"/>
    <property type="project" value="TreeGrafter"/>
</dbReference>
<feature type="region of interest" description="Disordered" evidence="7">
    <location>
        <begin position="359"/>
        <end position="389"/>
    </location>
</feature>
<feature type="region of interest" description="Disordered" evidence="7">
    <location>
        <begin position="1"/>
        <end position="76"/>
    </location>
</feature>
<evidence type="ECO:0000256" key="1">
    <source>
        <dbReference type="ARBA" id="ARBA00007374"/>
    </source>
</evidence>
<keyword evidence="3" id="KW-0547">Nucleotide-binding</keyword>
<accession>A0A8W8I6N8</accession>
<dbReference type="EnsemblMetazoa" id="G12738.3">
    <property type="protein sequence ID" value="G12738.3:cds"/>
    <property type="gene ID" value="G12738"/>
</dbReference>
<evidence type="ECO:0000256" key="4">
    <source>
        <dbReference type="ARBA" id="ARBA00022777"/>
    </source>
</evidence>
<keyword evidence="2 6" id="KW-0808">Transferase</keyword>
<dbReference type="PANTHER" id="PTHR12400">
    <property type="entry name" value="INOSITOL POLYPHOSPHATE KINASE"/>
    <property type="match status" value="1"/>
</dbReference>
<dbReference type="InterPro" id="IPR038286">
    <property type="entry name" value="IPK_sf"/>
</dbReference>
<comment type="similarity">
    <text evidence="1 6">Belongs to the inositol phosphokinase (IPK) family.</text>
</comment>
<sequence>RWDENDQNVMEASLNKYGKKQQKDPPIGVSGRASADDKESCHHPPIQDMTKISRPKHSCQRHSHKGTTSTNCSSTHSTADCRCTTDSCRCSDLTAGQCHCHCNSSEVAPHPTSLPRCKVLSESIPPPSCSLESKAINRKNINKHSKCKFLPPSSSSLHLENIPRSEIEYSACKEGCLISARKEIPQIVLQRESSCGDSSDSSNVVDVLYGANVELFKNAKVLSDHRFRGKDDSFVSPSLKVDTCTDFALHPLLSPRSSNGSICSVRSSNADSAVDILTPDEELYSVGDVQIPADSVDWFTSSSDSPERDTTISLAEAVLPIPAVVISDHSEPLEDATEDSYCLDSGTECRLTLRRNASNSSLCSNDSSLSSSPALSRTESNVSLTETDEEIPVETKPKQSSWKKIRNIVHWSPFIQQFKKNRYPWIQLAGHQGNFQAGEPGAVLKKYDSREQKAFDKLMKDVLRSYVPEYRGDVLKNNEKYLQLQDLLCEFDSPCVMDIKMGTRTYLEEELEKAREKPKLRKDMYQKMIEVDPSAPTEEENAQGAIIKPRYMQWRDEMSSSTHLGFRIEGIKKMDGASSKNFKKTKTPEEVKEALKHFVGTDPEVYSRYIKRLKAIRVTQESSEFFSAHEIIGSSLLFVHDKSKQASVWMIDFGKTNPLPDHVKVNHRNLWVEGNHEDGYLFGLDNLISILETIEQELLSVAERENSNIPCE</sequence>
<feature type="compositionally biased region" description="Low complexity" evidence="7">
    <location>
        <begin position="359"/>
        <end position="376"/>
    </location>
</feature>
<evidence type="ECO:0000313" key="9">
    <source>
        <dbReference type="Proteomes" id="UP000005408"/>
    </source>
</evidence>
<dbReference type="Gene3D" id="3.30.470.160">
    <property type="entry name" value="Inositol polyphosphate kinase"/>
    <property type="match status" value="1"/>
</dbReference>
<keyword evidence="5" id="KW-0067">ATP-binding</keyword>
<dbReference type="AlphaFoldDB" id="A0A8W8I6N8"/>
<organism evidence="8 9">
    <name type="scientific">Magallana gigas</name>
    <name type="common">Pacific oyster</name>
    <name type="synonym">Crassostrea gigas</name>
    <dbReference type="NCBI Taxonomy" id="29159"/>
    <lineage>
        <taxon>Eukaryota</taxon>
        <taxon>Metazoa</taxon>
        <taxon>Spiralia</taxon>
        <taxon>Lophotrochozoa</taxon>
        <taxon>Mollusca</taxon>
        <taxon>Bivalvia</taxon>
        <taxon>Autobranchia</taxon>
        <taxon>Pteriomorphia</taxon>
        <taxon>Ostreida</taxon>
        <taxon>Ostreoidea</taxon>
        <taxon>Ostreidae</taxon>
        <taxon>Magallana</taxon>
    </lineage>
</organism>
<evidence type="ECO:0000256" key="6">
    <source>
        <dbReference type="RuleBase" id="RU363090"/>
    </source>
</evidence>
<protein>
    <recommendedName>
        <fullName evidence="6">Kinase</fullName>
        <ecNumber evidence="6">2.7.-.-</ecNumber>
    </recommendedName>
</protein>
<dbReference type="GO" id="GO:0005634">
    <property type="term" value="C:nucleus"/>
    <property type="evidence" value="ECO:0007669"/>
    <property type="project" value="TreeGrafter"/>
</dbReference>
<feature type="compositionally biased region" description="Low complexity" evidence="7">
    <location>
        <begin position="67"/>
        <end position="76"/>
    </location>
</feature>
<dbReference type="GO" id="GO:0032958">
    <property type="term" value="P:inositol phosphate biosynthetic process"/>
    <property type="evidence" value="ECO:0007669"/>
    <property type="project" value="InterPro"/>
</dbReference>
<dbReference type="SUPFAM" id="SSF56104">
    <property type="entry name" value="SAICAR synthase-like"/>
    <property type="match status" value="1"/>
</dbReference>
<evidence type="ECO:0000256" key="3">
    <source>
        <dbReference type="ARBA" id="ARBA00022741"/>
    </source>
</evidence>
<dbReference type="GO" id="GO:0046854">
    <property type="term" value="P:phosphatidylinositol phosphate biosynthetic process"/>
    <property type="evidence" value="ECO:0007669"/>
    <property type="project" value="TreeGrafter"/>
</dbReference>
<dbReference type="GO" id="GO:0005524">
    <property type="term" value="F:ATP binding"/>
    <property type="evidence" value="ECO:0007669"/>
    <property type="project" value="UniProtKB-KW"/>
</dbReference>
<feature type="compositionally biased region" description="Basic residues" evidence="7">
    <location>
        <begin position="53"/>
        <end position="65"/>
    </location>
</feature>
<evidence type="ECO:0000256" key="5">
    <source>
        <dbReference type="ARBA" id="ARBA00022840"/>
    </source>
</evidence>
<dbReference type="FunFam" id="3.30.470.160:FF:000001">
    <property type="entry name" value="Kinase"/>
    <property type="match status" value="1"/>
</dbReference>
<keyword evidence="9" id="KW-1185">Reference proteome</keyword>
<evidence type="ECO:0000256" key="2">
    <source>
        <dbReference type="ARBA" id="ARBA00022679"/>
    </source>
</evidence>
<dbReference type="Pfam" id="PF03770">
    <property type="entry name" value="IPK"/>
    <property type="match status" value="1"/>
</dbReference>
<dbReference type="EC" id="2.7.-.-" evidence="6"/>
<reference evidence="8" key="1">
    <citation type="submission" date="2022-08" db="UniProtKB">
        <authorList>
            <consortium name="EnsemblMetazoa"/>
        </authorList>
    </citation>
    <scope>IDENTIFICATION</scope>
    <source>
        <strain evidence="8">05x7-T-G4-1.051#20</strain>
    </source>
</reference>
<name>A0A8W8I6N8_MAGGI</name>
<dbReference type="InterPro" id="IPR005522">
    <property type="entry name" value="IPK"/>
</dbReference>
<keyword evidence="4 6" id="KW-0418">Kinase</keyword>
<dbReference type="GO" id="GO:0005737">
    <property type="term" value="C:cytoplasm"/>
    <property type="evidence" value="ECO:0007669"/>
    <property type="project" value="TreeGrafter"/>
</dbReference>
<evidence type="ECO:0000313" key="8">
    <source>
        <dbReference type="EnsemblMetazoa" id="G12738.3:cds"/>
    </source>
</evidence>
<proteinExistence type="inferred from homology"/>
<evidence type="ECO:0000256" key="7">
    <source>
        <dbReference type="SAM" id="MobiDB-lite"/>
    </source>
</evidence>
<dbReference type="Proteomes" id="UP000005408">
    <property type="component" value="Unassembled WGS sequence"/>
</dbReference>
<dbReference type="EnsemblMetazoa" id="G12738.2">
    <property type="protein sequence ID" value="G12738.2:cds"/>
    <property type="gene ID" value="G12738"/>
</dbReference>
<dbReference type="PANTHER" id="PTHR12400:SF26">
    <property type="entry name" value="KINASE"/>
    <property type="match status" value="1"/>
</dbReference>